<evidence type="ECO:0000256" key="7">
    <source>
        <dbReference type="SAM" id="SignalP"/>
    </source>
</evidence>
<evidence type="ECO:0000313" key="9">
    <source>
        <dbReference type="EMBL" id="MBY8888973.1"/>
    </source>
</evidence>
<evidence type="ECO:0000256" key="3">
    <source>
        <dbReference type="ARBA" id="ARBA00022801"/>
    </source>
</evidence>
<dbReference type="RefSeq" id="WP_222981850.1">
    <property type="nucleotide sequence ID" value="NZ_JAINVZ010000032.1"/>
</dbReference>
<accession>A0ABS7R0I2</accession>
<feature type="compositionally biased region" description="Polar residues" evidence="6">
    <location>
        <begin position="536"/>
        <end position="553"/>
    </location>
</feature>
<feature type="chain" id="PRO_5046740060" evidence="7">
    <location>
        <begin position="30"/>
        <end position="1130"/>
    </location>
</feature>
<organism evidence="9 10">
    <name type="scientific">Streptantibioticus parmotrematis</name>
    <dbReference type="NCBI Taxonomy" id="2873249"/>
    <lineage>
        <taxon>Bacteria</taxon>
        <taxon>Bacillati</taxon>
        <taxon>Actinomycetota</taxon>
        <taxon>Actinomycetes</taxon>
        <taxon>Kitasatosporales</taxon>
        <taxon>Streptomycetaceae</taxon>
        <taxon>Streptantibioticus</taxon>
    </lineage>
</organism>
<proteinExistence type="inferred from homology"/>
<keyword evidence="2" id="KW-0645">Protease</keyword>
<dbReference type="SUPFAM" id="SSF52743">
    <property type="entry name" value="Subtilisin-like"/>
    <property type="match status" value="1"/>
</dbReference>
<dbReference type="InterPro" id="IPR000209">
    <property type="entry name" value="Peptidase_S8/S53_dom"/>
</dbReference>
<reference evidence="9 10" key="1">
    <citation type="submission" date="2021-08" db="EMBL/GenBank/DDBJ databases">
        <title>Streptomyces sp. PTM05 isolated from lichen.</title>
        <authorList>
            <person name="Somphong A."/>
            <person name="Phongsopitanun W."/>
            <person name="Tanasupawat S."/>
        </authorList>
    </citation>
    <scope>NUCLEOTIDE SEQUENCE [LARGE SCALE GENOMIC DNA]</scope>
    <source>
        <strain evidence="9 10">Ptm05</strain>
    </source>
</reference>
<evidence type="ECO:0000313" key="10">
    <source>
        <dbReference type="Proteomes" id="UP001198565"/>
    </source>
</evidence>
<dbReference type="InterPro" id="IPR036852">
    <property type="entry name" value="Peptidase_S8/S53_dom_sf"/>
</dbReference>
<comment type="caution">
    <text evidence="5">Lacks conserved residue(s) required for the propagation of feature annotation.</text>
</comment>
<feature type="region of interest" description="Disordered" evidence="6">
    <location>
        <begin position="524"/>
        <end position="553"/>
    </location>
</feature>
<dbReference type="Gene3D" id="2.60.120.380">
    <property type="match status" value="1"/>
</dbReference>
<keyword evidence="7" id="KW-0732">Signal</keyword>
<dbReference type="InterPro" id="IPR037045">
    <property type="entry name" value="S8pro/Inhibitor_I9_sf"/>
</dbReference>
<comment type="caution">
    <text evidence="9">The sequence shown here is derived from an EMBL/GenBank/DDBJ whole genome shotgun (WGS) entry which is preliminary data.</text>
</comment>
<dbReference type="PRINTS" id="PR00723">
    <property type="entry name" value="SUBTILISIN"/>
</dbReference>
<dbReference type="InterPro" id="IPR023828">
    <property type="entry name" value="Peptidase_S8_Ser-AS"/>
</dbReference>
<name>A0ABS7R0I2_9ACTN</name>
<evidence type="ECO:0000256" key="6">
    <source>
        <dbReference type="SAM" id="MobiDB-lite"/>
    </source>
</evidence>
<keyword evidence="4" id="KW-0720">Serine protease</keyword>
<feature type="domain" description="Peptidase S8/S53" evidence="8">
    <location>
        <begin position="269"/>
        <end position="505"/>
    </location>
</feature>
<dbReference type="Gene3D" id="3.30.70.80">
    <property type="entry name" value="Peptidase S8 propeptide/proteinase inhibitor I9"/>
    <property type="match status" value="1"/>
</dbReference>
<keyword evidence="3" id="KW-0378">Hydrolase</keyword>
<sequence>MGRGRPRTGLCVAVAAATALACGATPVAAATTGTTTAAGTDRPVIVVFKDQHQNVPDTQASRTARESALATTQTPLIKALHASGATHIHAMDVLNAVSATVSTREETALRSDPAVAQVVPDAAIKVIDQPARPAPARSLDGTSGTGRASAGSPPGACAAAGGVQLDPEAIEAIHADSDNSRQQTARSLGATGKGVIVGDIAGSIDVNTPELIRADGSHVIADYKDFTGEGGATESEDLESFLDDGMIAAQGRQVYDLADYTTHALGQPCRIRLEGVAPQVTLDAYKVYAADDYTTTSAFLESIDYAVGVDHVNVLNEEAGSFPMPDTSADLIKQANAGAMAAGVTITVPSYDAGLESTIWSPASQPGVISVGASTTFRSYAQSDTAGYDSIGAHGWVSDNISSLSSGGSTEQGRSIDVVAPGDLDWAICTANPAVAPDCLNGRGKPTGVYQSGGTSEAGPLVAGVAALVIQSYRDTHGGADPTPQLVDRIITGTADDLGVVGSEQGAGLVDAYRAVQAARSVRTGDGAPKPVGDTLLTNTDQLDATGQPGSTARWSLRLTNTGRDPQTVSLAGRTLGASRTIATKTVTLRDGGPTYQDASGLTHNVARFTFTVPPGADRLDANIAYPGTSTQQPADLTLLDPHGQLTGYSLPQGDGNHGHIDLRAPRSGTWTAVITDFRAEPTSGPTGYTGPVAFTATVASFHTLGTVTPSRVTLAPGASTAVRVAAPLPAQAGDESASVAINSPESGPSSVPMTLRSVIPVRGGVGRFTGTVVGGNGRGEVPAQTFFYEVNVPARQPALDVRLALGNHATDPFTAYLVSPDGQTPARASDQVLVGAPGAHQTVVSTSAARLHVLQPAAGRWTLIVTFSNPVTGNALSTPLDGTVDFAPATARTTGVPTGGVLPAGRSHLVGVTVHNDSSAVESYFLDARLNRQATVALTSFTPSSDLTLPLSVSAPEPQWIVPTGTTQLVATAHSTAPVMFDFSPANGEPDLGSTASGDDAYGSYASPRITQGDWDIVPQPVGAFGDGSTSSSVASLGLTATTAAFDPSATSPSGDLWQLGVNPSATFAPVVVQPGQSTTLYLNITPSGPAGSTVSGEIHLDDTTSLSQNGYTPTGDQLAAIPYHYTIG</sequence>
<feature type="signal peptide" evidence="7">
    <location>
        <begin position="1"/>
        <end position="29"/>
    </location>
</feature>
<evidence type="ECO:0000256" key="1">
    <source>
        <dbReference type="ARBA" id="ARBA00011073"/>
    </source>
</evidence>
<comment type="similarity">
    <text evidence="1 5">Belongs to the peptidase S8 family.</text>
</comment>
<gene>
    <name evidence="9" type="ORF">K7472_29615</name>
</gene>
<feature type="region of interest" description="Disordered" evidence="6">
    <location>
        <begin position="130"/>
        <end position="160"/>
    </location>
</feature>
<dbReference type="PROSITE" id="PS00138">
    <property type="entry name" value="SUBTILASE_SER"/>
    <property type="match status" value="1"/>
</dbReference>
<dbReference type="Gene3D" id="3.40.50.200">
    <property type="entry name" value="Peptidase S8/S53 domain"/>
    <property type="match status" value="1"/>
</dbReference>
<dbReference type="PROSITE" id="PS51257">
    <property type="entry name" value="PROKAR_LIPOPROTEIN"/>
    <property type="match status" value="1"/>
</dbReference>
<dbReference type="InterPro" id="IPR015500">
    <property type="entry name" value="Peptidase_S8_subtilisin-rel"/>
</dbReference>
<evidence type="ECO:0000256" key="5">
    <source>
        <dbReference type="PROSITE-ProRule" id="PRU01240"/>
    </source>
</evidence>
<dbReference type="EMBL" id="JAINVZ010000032">
    <property type="protein sequence ID" value="MBY8888973.1"/>
    <property type="molecule type" value="Genomic_DNA"/>
</dbReference>
<keyword evidence="10" id="KW-1185">Reference proteome</keyword>
<dbReference type="Proteomes" id="UP001198565">
    <property type="component" value="Unassembled WGS sequence"/>
</dbReference>
<evidence type="ECO:0000256" key="2">
    <source>
        <dbReference type="ARBA" id="ARBA00022670"/>
    </source>
</evidence>
<dbReference type="Pfam" id="PF00082">
    <property type="entry name" value="Peptidase_S8"/>
    <property type="match status" value="1"/>
</dbReference>
<evidence type="ECO:0000256" key="4">
    <source>
        <dbReference type="ARBA" id="ARBA00022825"/>
    </source>
</evidence>
<dbReference type="PROSITE" id="PS51892">
    <property type="entry name" value="SUBTILASE"/>
    <property type="match status" value="1"/>
</dbReference>
<feature type="compositionally biased region" description="Low complexity" evidence="6">
    <location>
        <begin position="141"/>
        <end position="160"/>
    </location>
</feature>
<protein>
    <submittedName>
        <fullName evidence="9">S8 family serine peptidase</fullName>
    </submittedName>
</protein>
<evidence type="ECO:0000259" key="8">
    <source>
        <dbReference type="Pfam" id="PF00082"/>
    </source>
</evidence>